<dbReference type="GO" id="GO:0005524">
    <property type="term" value="F:ATP binding"/>
    <property type="evidence" value="ECO:0007669"/>
    <property type="project" value="UniProtKB-KW"/>
</dbReference>
<dbReference type="SUPFAM" id="SSF55060">
    <property type="entry name" value="GHMP Kinase, C-terminal domain"/>
    <property type="match status" value="1"/>
</dbReference>
<dbReference type="InterPro" id="IPR035102">
    <property type="entry name" value="Phosphomevalonate_kinase"/>
</dbReference>
<comment type="caution">
    <text evidence="10">The sequence shown here is derived from an EMBL/GenBank/DDBJ whole genome shotgun (WGS) entry which is preliminary data.</text>
</comment>
<dbReference type="PANTHER" id="PTHR31814:SF2">
    <property type="entry name" value="PHOSPHOMEVALONATE KINASE"/>
    <property type="match status" value="1"/>
</dbReference>
<dbReference type="EMBL" id="WOGT01000005">
    <property type="protein sequence ID" value="MUN55430.1"/>
    <property type="molecule type" value="Genomic_DNA"/>
</dbReference>
<feature type="region of interest" description="Disordered" evidence="7">
    <location>
        <begin position="377"/>
        <end position="396"/>
    </location>
</feature>
<dbReference type="PRINTS" id="PR00959">
    <property type="entry name" value="MEVGALKINASE"/>
</dbReference>
<dbReference type="InterPro" id="IPR014721">
    <property type="entry name" value="Ribsml_uS5_D2-typ_fold_subgr"/>
</dbReference>
<dbReference type="InterPro" id="IPR013750">
    <property type="entry name" value="GHMP_kinase_C_dom"/>
</dbReference>
<dbReference type="OrthoDB" id="1522677at2"/>
<feature type="domain" description="GHMP kinase N-terminal" evidence="8">
    <location>
        <begin position="84"/>
        <end position="172"/>
    </location>
</feature>
<feature type="domain" description="GHMP kinase C-terminal" evidence="9">
    <location>
        <begin position="302"/>
        <end position="361"/>
    </location>
</feature>
<dbReference type="Gene3D" id="3.30.230.10">
    <property type="match status" value="1"/>
</dbReference>
<evidence type="ECO:0000259" key="8">
    <source>
        <dbReference type="Pfam" id="PF00288"/>
    </source>
</evidence>
<dbReference type="InterPro" id="IPR005917">
    <property type="entry name" value="Pmev_kinase_bact"/>
</dbReference>
<accession>A0A7K1LJY4</accession>
<evidence type="ECO:0000259" key="9">
    <source>
        <dbReference type="Pfam" id="PF08544"/>
    </source>
</evidence>
<keyword evidence="11" id="KW-1185">Reference proteome</keyword>
<protein>
    <recommendedName>
        <fullName evidence="2">phosphomevalonate kinase</fullName>
        <ecNumber evidence="2">2.7.4.2</ecNumber>
    </recommendedName>
</protein>
<dbReference type="PANTHER" id="PTHR31814">
    <property type="match status" value="1"/>
</dbReference>
<proteinExistence type="predicted"/>
<sequence>MIVTEAPGKLYVLGEYAVVEPGHRAILIAVDRYVRVEARPAEDAGTLFSTGTDRSLSWRHSGDVVDFDEDTAGFYRYLIAALDTVEGLRREKGIAARHYELHVSSHLDDAATGTKFGLGSSGAVTVAAVAAIGGIYGLELTPDQVYRLAMIATVQVTRTTSGGDIAASALGGWVSYASPDRQWLFDASRERSVAELLDAPWPGLRLERLDELDPDGDDRAVPATAGFAEPGDVESVEESPLTVRVGWTGEPADTPELVGRLRKDTALPADLLDRSDDLVERLEHVLTSGNTDNVADIVAAARALLGELAQQRASIIETPELTELVESALKTGWAAKSSGSGGGDCGIAVGPAGRDDRDLERAWISANIRPLPLRVSPRGQKILTDSARPTDPRDSA</sequence>
<keyword evidence="3 10" id="KW-0808">Transferase</keyword>
<dbReference type="Pfam" id="PF08544">
    <property type="entry name" value="GHMP_kinases_C"/>
    <property type="match status" value="1"/>
</dbReference>
<dbReference type="NCBIfam" id="TIGR01220">
    <property type="entry name" value="Pmev_kin_Gr_pos"/>
    <property type="match status" value="1"/>
</dbReference>
<dbReference type="Proteomes" id="UP000462152">
    <property type="component" value="Unassembled WGS sequence"/>
</dbReference>
<evidence type="ECO:0000256" key="1">
    <source>
        <dbReference type="ARBA" id="ARBA00005017"/>
    </source>
</evidence>
<reference evidence="10 11" key="1">
    <citation type="submission" date="2019-12" db="EMBL/GenBank/DDBJ databases">
        <authorList>
            <person name="Li J."/>
            <person name="Shi Y."/>
            <person name="Xu G."/>
            <person name="Xiao D."/>
            <person name="Ran X."/>
        </authorList>
    </citation>
    <scope>NUCLEOTIDE SEQUENCE [LARGE SCALE GENOMIC DNA]</scope>
    <source>
        <strain evidence="10 11">JCM 15915</strain>
    </source>
</reference>
<dbReference type="Pfam" id="PF00288">
    <property type="entry name" value="GHMP_kinases_N"/>
    <property type="match status" value="1"/>
</dbReference>
<dbReference type="GO" id="GO:0019287">
    <property type="term" value="P:isopentenyl diphosphate biosynthetic process, mevalonate pathway"/>
    <property type="evidence" value="ECO:0007669"/>
    <property type="project" value="UniProtKB-UniPathway"/>
</dbReference>
<dbReference type="SUPFAM" id="SSF54211">
    <property type="entry name" value="Ribosomal protein S5 domain 2-like"/>
    <property type="match status" value="1"/>
</dbReference>
<evidence type="ECO:0000256" key="4">
    <source>
        <dbReference type="ARBA" id="ARBA00022741"/>
    </source>
</evidence>
<evidence type="ECO:0000256" key="3">
    <source>
        <dbReference type="ARBA" id="ARBA00022679"/>
    </source>
</evidence>
<evidence type="ECO:0000313" key="10">
    <source>
        <dbReference type="EMBL" id="MUN55430.1"/>
    </source>
</evidence>
<dbReference type="RefSeq" id="WP_129316394.1">
    <property type="nucleotide sequence ID" value="NZ_NOIQ01000027.1"/>
</dbReference>
<dbReference type="EC" id="2.7.4.2" evidence="2"/>
<name>A0A7K1LJY4_9MICC</name>
<dbReference type="InterPro" id="IPR006204">
    <property type="entry name" value="GHMP_kinase_N_dom"/>
</dbReference>
<dbReference type="UniPathway" id="UPA00057">
    <property type="reaction ID" value="UER00099"/>
</dbReference>
<evidence type="ECO:0000313" key="11">
    <source>
        <dbReference type="Proteomes" id="UP000462152"/>
    </source>
</evidence>
<dbReference type="InterPro" id="IPR020568">
    <property type="entry name" value="Ribosomal_Su5_D2-typ_SF"/>
</dbReference>
<keyword evidence="5 10" id="KW-0418">Kinase</keyword>
<evidence type="ECO:0000256" key="7">
    <source>
        <dbReference type="SAM" id="MobiDB-lite"/>
    </source>
</evidence>
<dbReference type="Gene3D" id="3.30.70.890">
    <property type="entry name" value="GHMP kinase, C-terminal domain"/>
    <property type="match status" value="1"/>
</dbReference>
<evidence type="ECO:0000256" key="6">
    <source>
        <dbReference type="ARBA" id="ARBA00022840"/>
    </source>
</evidence>
<keyword evidence="6" id="KW-0067">ATP-binding</keyword>
<dbReference type="InterPro" id="IPR036554">
    <property type="entry name" value="GHMP_kinase_C_sf"/>
</dbReference>
<dbReference type="GO" id="GO:0004631">
    <property type="term" value="F:phosphomevalonate kinase activity"/>
    <property type="evidence" value="ECO:0007669"/>
    <property type="project" value="UniProtKB-EC"/>
</dbReference>
<comment type="pathway">
    <text evidence="1">Isoprenoid biosynthesis; isopentenyl diphosphate biosynthesis via mevalonate pathway; isopentenyl diphosphate from (R)-mevalonate: step 2/3.</text>
</comment>
<keyword evidence="4" id="KW-0547">Nucleotide-binding</keyword>
<evidence type="ECO:0000256" key="5">
    <source>
        <dbReference type="ARBA" id="ARBA00022777"/>
    </source>
</evidence>
<evidence type="ECO:0000256" key="2">
    <source>
        <dbReference type="ARBA" id="ARBA00012958"/>
    </source>
</evidence>
<gene>
    <name evidence="10" type="ORF">GMA10_09455</name>
</gene>
<organism evidence="10 11">
    <name type="scientific">Rothia koreensis</name>
    <dbReference type="NCBI Taxonomy" id="592378"/>
    <lineage>
        <taxon>Bacteria</taxon>
        <taxon>Bacillati</taxon>
        <taxon>Actinomycetota</taxon>
        <taxon>Actinomycetes</taxon>
        <taxon>Micrococcales</taxon>
        <taxon>Micrococcaceae</taxon>
        <taxon>Rothia</taxon>
    </lineage>
</organism>
<dbReference type="AlphaFoldDB" id="A0A7K1LJY4"/>